<protein>
    <recommendedName>
        <fullName evidence="6">HTH marR-type domain-containing protein</fullName>
    </recommendedName>
</protein>
<keyword evidence="5" id="KW-1185">Reference proteome</keyword>
<evidence type="ECO:0000256" key="1">
    <source>
        <dbReference type="SAM" id="MobiDB-lite"/>
    </source>
</evidence>
<dbReference type="Proteomes" id="UP000831768">
    <property type="component" value="Plasmid unnamed3"/>
</dbReference>
<dbReference type="SUPFAM" id="SSF46785">
    <property type="entry name" value="Winged helix' DNA-binding domain"/>
    <property type="match status" value="1"/>
</dbReference>
<evidence type="ECO:0000259" key="3">
    <source>
        <dbReference type="Pfam" id="PF24036"/>
    </source>
</evidence>
<feature type="domain" description="DUF7345" evidence="3">
    <location>
        <begin position="54"/>
        <end position="178"/>
    </location>
</feature>
<dbReference type="Pfam" id="PF24036">
    <property type="entry name" value="DUF7345"/>
    <property type="match status" value="1"/>
</dbReference>
<keyword evidence="4" id="KW-0614">Plasmid</keyword>
<evidence type="ECO:0000259" key="2">
    <source>
        <dbReference type="Pfam" id="PF24034"/>
    </source>
</evidence>
<dbReference type="InterPro" id="IPR036390">
    <property type="entry name" value="WH_DNA-bd_sf"/>
</dbReference>
<dbReference type="KEGG" id="haad:MW046_17185"/>
<evidence type="ECO:0008006" key="6">
    <source>
        <dbReference type="Google" id="ProtNLM"/>
    </source>
</evidence>
<dbReference type="RefSeq" id="WP_247995749.1">
    <property type="nucleotide sequence ID" value="NZ_CP096022.1"/>
</dbReference>
<dbReference type="Pfam" id="PF24034">
    <property type="entry name" value="DUF7343"/>
    <property type="match status" value="1"/>
</dbReference>
<dbReference type="EMBL" id="CP096022">
    <property type="protein sequence ID" value="UPM45095.1"/>
    <property type="molecule type" value="Genomic_DNA"/>
</dbReference>
<evidence type="ECO:0000313" key="4">
    <source>
        <dbReference type="EMBL" id="UPM45095.1"/>
    </source>
</evidence>
<feature type="compositionally biased region" description="Basic and acidic residues" evidence="1">
    <location>
        <begin position="258"/>
        <end position="267"/>
    </location>
</feature>
<feature type="domain" description="DUF7343" evidence="2">
    <location>
        <begin position="282"/>
        <end position="341"/>
    </location>
</feature>
<name>A0A8U0A7J1_9EURY</name>
<geneLocation type="plasmid" evidence="4 5">
    <name>unnamed3</name>
</geneLocation>
<dbReference type="InterPro" id="IPR055769">
    <property type="entry name" value="DUF7345"/>
</dbReference>
<dbReference type="InterPro" id="IPR055767">
    <property type="entry name" value="DUF7343"/>
</dbReference>
<proteinExistence type="predicted"/>
<reference evidence="4" key="1">
    <citation type="submission" date="2022-04" db="EMBL/GenBank/DDBJ databases">
        <title>Halocatena sp. nov., isolated from a salt lake.</title>
        <authorList>
            <person name="Cui H.-L."/>
        </authorList>
    </citation>
    <scope>NUCLEOTIDE SEQUENCE</scope>
    <source>
        <strain evidence="4">AD-1</strain>
        <plasmid evidence="4">unnamed3</plasmid>
    </source>
</reference>
<gene>
    <name evidence="4" type="ORF">MW046_17185</name>
</gene>
<evidence type="ECO:0000313" key="5">
    <source>
        <dbReference type="Proteomes" id="UP000831768"/>
    </source>
</evidence>
<dbReference type="GeneID" id="71929818"/>
<accession>A0A8U0A7J1</accession>
<feature type="region of interest" description="Disordered" evidence="1">
    <location>
        <begin position="249"/>
        <end position="283"/>
    </location>
</feature>
<dbReference type="AlphaFoldDB" id="A0A8U0A7J1"/>
<organism evidence="4 5">
    <name type="scientific">Halocatena salina</name>
    <dbReference type="NCBI Taxonomy" id="2934340"/>
    <lineage>
        <taxon>Archaea</taxon>
        <taxon>Methanobacteriati</taxon>
        <taxon>Methanobacteriota</taxon>
        <taxon>Stenosarchaea group</taxon>
        <taxon>Halobacteria</taxon>
        <taxon>Halobacteriales</taxon>
        <taxon>Natronomonadaceae</taxon>
        <taxon>Halocatena</taxon>
    </lineage>
</organism>
<sequence>MQLVTYLSVLLAVIAASLGIFGTISVASDTIDSPRDTQFQRSELDVDRVLLRFDVRDDGAAVARVEYRFAREANGSAFTRFRDDIASNRTAYLNRFERRVAQTVENAENRTGRSMNVTNTTIHAETRQLPQPHSVVVYTFVWHGFAAEKQGKLTVGDALAGLFLDKTMQLQISWPDGYRTRTVDNSASEQRANAVIWSGPTWFDREGPRMKLVPEGFRIDPVPAALLLLSGLFAASGGVLWWHVDRSENEQPSAPTADETRPTHPDGDQSDSSQKPGVDPELMSNEERILWEITRRGGRVKQQELVAELDWSDAKVSRSVSALRERDAIERFRIGNQNVLSASTDEDHEEES</sequence>